<organism evidence="5 6">
    <name type="scientific">Xylanibacter ruminicola</name>
    <name type="common">Prevotella ruminicola</name>
    <dbReference type="NCBI Taxonomy" id="839"/>
    <lineage>
        <taxon>Bacteria</taxon>
        <taxon>Pseudomonadati</taxon>
        <taxon>Bacteroidota</taxon>
        <taxon>Bacteroidia</taxon>
        <taxon>Bacteroidales</taxon>
        <taxon>Prevotellaceae</taxon>
        <taxon>Xylanibacter</taxon>
    </lineage>
</organism>
<dbReference type="GO" id="GO:0005840">
    <property type="term" value="C:ribosome"/>
    <property type="evidence" value="ECO:0007669"/>
    <property type="project" value="InterPro"/>
</dbReference>
<gene>
    <name evidence="5" type="ORF">SAMN05216462_0482</name>
</gene>
<protein>
    <submittedName>
        <fullName evidence="5">Transcription antitermination factor NusG</fullName>
    </submittedName>
</protein>
<dbReference type="GO" id="GO:0003735">
    <property type="term" value="F:structural constituent of ribosome"/>
    <property type="evidence" value="ECO:0007669"/>
    <property type="project" value="InterPro"/>
</dbReference>
<dbReference type="SUPFAM" id="SSF50104">
    <property type="entry name" value="Translation proteins SH3-like domain"/>
    <property type="match status" value="1"/>
</dbReference>
<dbReference type="InterPro" id="IPR043425">
    <property type="entry name" value="NusG-like"/>
</dbReference>
<dbReference type="GO" id="GO:0031564">
    <property type="term" value="P:transcription antitermination"/>
    <property type="evidence" value="ECO:0007669"/>
    <property type="project" value="UniProtKB-KW"/>
</dbReference>
<dbReference type="NCBIfam" id="NF033644">
    <property type="entry name" value="antiterm_UpxY"/>
    <property type="match status" value="1"/>
</dbReference>
<dbReference type="InterPro" id="IPR008991">
    <property type="entry name" value="Translation_prot_SH3-like_sf"/>
</dbReference>
<evidence type="ECO:0000256" key="3">
    <source>
        <dbReference type="ARBA" id="ARBA00023163"/>
    </source>
</evidence>
<dbReference type="InterPro" id="IPR005825">
    <property type="entry name" value="Ribosomal_uL24_CS"/>
</dbReference>
<dbReference type="Proteomes" id="UP000182257">
    <property type="component" value="Unassembled WGS sequence"/>
</dbReference>
<dbReference type="GO" id="GO:0006354">
    <property type="term" value="P:DNA-templated transcription elongation"/>
    <property type="evidence" value="ECO:0007669"/>
    <property type="project" value="InterPro"/>
</dbReference>
<dbReference type="CDD" id="cd09895">
    <property type="entry name" value="NGN_SP_UpxY"/>
    <property type="match status" value="1"/>
</dbReference>
<dbReference type="SUPFAM" id="SSF82679">
    <property type="entry name" value="N-utilization substance G protein NusG, N-terminal domain"/>
    <property type="match status" value="1"/>
</dbReference>
<dbReference type="PROSITE" id="PS01108">
    <property type="entry name" value="RIBOSOMAL_L24"/>
    <property type="match status" value="1"/>
</dbReference>
<dbReference type="GO" id="GO:0006412">
    <property type="term" value="P:translation"/>
    <property type="evidence" value="ECO:0007669"/>
    <property type="project" value="InterPro"/>
</dbReference>
<proteinExistence type="predicted"/>
<accession>A0A1H3Y413</accession>
<reference evidence="5 6" key="1">
    <citation type="submission" date="2016-10" db="EMBL/GenBank/DDBJ databases">
        <authorList>
            <person name="de Groot N.N."/>
        </authorList>
    </citation>
    <scope>NUCLEOTIDE SEQUENCE [LARGE SCALE GENOMIC DNA]</scope>
    <source>
        <strain evidence="5 6">D31d</strain>
    </source>
</reference>
<dbReference type="PANTHER" id="PTHR30265:SF4">
    <property type="entry name" value="KOW MOTIF FAMILY PROTEIN, EXPRESSED"/>
    <property type="match status" value="1"/>
</dbReference>
<name>A0A1H3Y413_XYLRU</name>
<evidence type="ECO:0000256" key="1">
    <source>
        <dbReference type="ARBA" id="ARBA00022814"/>
    </source>
</evidence>
<keyword evidence="3" id="KW-0804">Transcription</keyword>
<dbReference type="InterPro" id="IPR006645">
    <property type="entry name" value="NGN-like_dom"/>
</dbReference>
<dbReference type="PANTHER" id="PTHR30265">
    <property type="entry name" value="RHO-INTERACTING TRANSCRIPTION TERMINATION FACTOR NUSG"/>
    <property type="match status" value="1"/>
</dbReference>
<evidence type="ECO:0000259" key="4">
    <source>
        <dbReference type="Pfam" id="PF02357"/>
    </source>
</evidence>
<dbReference type="EMBL" id="FNRF01000001">
    <property type="protein sequence ID" value="SEA05821.1"/>
    <property type="molecule type" value="Genomic_DNA"/>
</dbReference>
<evidence type="ECO:0000256" key="2">
    <source>
        <dbReference type="ARBA" id="ARBA00023015"/>
    </source>
</evidence>
<keyword evidence="1" id="KW-0889">Transcription antitermination</keyword>
<dbReference type="Pfam" id="PF02357">
    <property type="entry name" value="NusG"/>
    <property type="match status" value="1"/>
</dbReference>
<feature type="domain" description="NusG-like N-terminal" evidence="4">
    <location>
        <begin position="14"/>
        <end position="115"/>
    </location>
</feature>
<sequence>MQATPKAYYKMIRNWYIAIVRNNTEMSSSNKLQSLGYEVFLPTQKEISFWKDGRKIEHSRILLPGIIFIHITEKQRMEVLALPNIKRFMVDRAGNTNAYNRQPIAVVPSEQIERLRFMLGDEKSTVNIEPLNLKTGDKVRVIRGNLRGLEGNVYQEPSGNSYIVIRLDNLCCASAKVSLKDVTLI</sequence>
<keyword evidence="2" id="KW-0805">Transcription regulation</keyword>
<dbReference type="Gene3D" id="3.30.70.940">
    <property type="entry name" value="NusG, N-terminal domain"/>
    <property type="match status" value="1"/>
</dbReference>
<evidence type="ECO:0000313" key="6">
    <source>
        <dbReference type="Proteomes" id="UP000182257"/>
    </source>
</evidence>
<evidence type="ECO:0000313" key="5">
    <source>
        <dbReference type="EMBL" id="SEA05821.1"/>
    </source>
</evidence>
<dbReference type="AlphaFoldDB" id="A0A1H3Y413"/>
<dbReference type="InterPro" id="IPR036735">
    <property type="entry name" value="NGN_dom_sf"/>
</dbReference>